<dbReference type="AlphaFoldDB" id="A0A5C6AZP1"/>
<accession>A0A5C6AZP1</accession>
<protein>
    <submittedName>
        <fullName evidence="1">Uncharacterized protein</fullName>
    </submittedName>
</protein>
<sequence>MPVAVCSNRKTTQLAPIYICLLGIRLLGTRMVTTATMRVAELTRIMGTSRIMGTTMVLIIDTFIRT</sequence>
<evidence type="ECO:0000313" key="1">
    <source>
        <dbReference type="EMBL" id="TWU04582.1"/>
    </source>
</evidence>
<reference evidence="1 2" key="1">
    <citation type="submission" date="2019-02" db="EMBL/GenBank/DDBJ databases">
        <title>Deep-cultivation of Planctomycetes and their phenomic and genomic characterization uncovers novel biology.</title>
        <authorList>
            <person name="Wiegand S."/>
            <person name="Jogler M."/>
            <person name="Boedeker C."/>
            <person name="Pinto D."/>
            <person name="Vollmers J."/>
            <person name="Rivas-Marin E."/>
            <person name="Kohn T."/>
            <person name="Peeters S.H."/>
            <person name="Heuer A."/>
            <person name="Rast P."/>
            <person name="Oberbeckmann S."/>
            <person name="Bunk B."/>
            <person name="Jeske O."/>
            <person name="Meyerdierks A."/>
            <person name="Storesund J.E."/>
            <person name="Kallscheuer N."/>
            <person name="Luecker S."/>
            <person name="Lage O.M."/>
            <person name="Pohl T."/>
            <person name="Merkel B.J."/>
            <person name="Hornburger P."/>
            <person name="Mueller R.-W."/>
            <person name="Bruemmer F."/>
            <person name="Labrenz M."/>
            <person name="Spormann A.M."/>
            <person name="Op Den Camp H."/>
            <person name="Overmann J."/>
            <person name="Amann R."/>
            <person name="Jetten M.S.M."/>
            <person name="Mascher T."/>
            <person name="Medema M.H."/>
            <person name="Devos D.P."/>
            <person name="Kaster A.-K."/>
            <person name="Ovreas L."/>
            <person name="Rohde M."/>
            <person name="Galperin M.Y."/>
            <person name="Jogler C."/>
        </authorList>
    </citation>
    <scope>NUCLEOTIDE SEQUENCE [LARGE SCALE GENOMIC DNA]</scope>
    <source>
        <strain evidence="1 2">Pla52n</strain>
    </source>
</reference>
<comment type="caution">
    <text evidence="1">The sequence shown here is derived from an EMBL/GenBank/DDBJ whole genome shotgun (WGS) entry which is preliminary data.</text>
</comment>
<dbReference type="Proteomes" id="UP000320176">
    <property type="component" value="Unassembled WGS sequence"/>
</dbReference>
<proteinExistence type="predicted"/>
<organism evidence="1 2">
    <name type="scientific">Stieleria varia</name>
    <dbReference type="NCBI Taxonomy" id="2528005"/>
    <lineage>
        <taxon>Bacteria</taxon>
        <taxon>Pseudomonadati</taxon>
        <taxon>Planctomycetota</taxon>
        <taxon>Planctomycetia</taxon>
        <taxon>Pirellulales</taxon>
        <taxon>Pirellulaceae</taxon>
        <taxon>Stieleria</taxon>
    </lineage>
</organism>
<keyword evidence="2" id="KW-1185">Reference proteome</keyword>
<dbReference type="EMBL" id="SJPN01000003">
    <property type="protein sequence ID" value="TWU04582.1"/>
    <property type="molecule type" value="Genomic_DNA"/>
</dbReference>
<evidence type="ECO:0000313" key="2">
    <source>
        <dbReference type="Proteomes" id="UP000320176"/>
    </source>
</evidence>
<name>A0A5C6AZP1_9BACT</name>
<gene>
    <name evidence="1" type="ORF">Pla52n_26240</name>
</gene>